<dbReference type="InterPro" id="IPR004147">
    <property type="entry name" value="ABC1_dom"/>
</dbReference>
<feature type="domain" description="ABC1 atypical kinase-like" evidence="1">
    <location>
        <begin position="192"/>
        <end position="229"/>
    </location>
</feature>
<accession>B6XCC5</accession>
<dbReference type="Proteomes" id="UP000003729">
    <property type="component" value="Unassembled WGS sequence"/>
</dbReference>
<dbReference type="AlphaFoldDB" id="B6XCC5"/>
<protein>
    <recommendedName>
        <fullName evidence="1">ABC1 atypical kinase-like domain-containing protein</fullName>
    </recommendedName>
</protein>
<evidence type="ECO:0000259" key="1">
    <source>
        <dbReference type="Pfam" id="PF03109"/>
    </source>
</evidence>
<dbReference type="InterPro" id="IPR011009">
    <property type="entry name" value="Kinase-like_dom_sf"/>
</dbReference>
<comment type="caution">
    <text evidence="2">The sequence shown here is derived from an EMBL/GenBank/DDBJ whole genome shotgun (WGS) entry which is preliminary data.</text>
</comment>
<dbReference type="Pfam" id="PF03109">
    <property type="entry name" value="ABC1"/>
    <property type="match status" value="1"/>
</dbReference>
<sequence length="294" mass="33432">MVQFSSHKINIRTDTFQSAISKKSGNNKLSSKTLDKLQKVINSQFQLNEQDIAHILGYKQISRTVNKKAISQFITQISSITTNKKCCAIYQTLEVWKENAQTLIQIKKHQGNDEKTIGIGARGRIYRCGDSVVKKFKTFDLIAAQHEINMCNLYNRKSNNVVPNAIIVNNAIKMPFIKGKLPTTTIETSEGIKQLYEKGFFIADAKPDNFLVTEDNQIVPVDFGLIFTADNLNSLDKNIKIEIVRDYLKGGYRYISSELKPVYMQQIKQLDQILSGDSPLRHFNVKELKKSGFM</sequence>
<reference evidence="2 3" key="1">
    <citation type="submission" date="2008-10" db="EMBL/GenBank/DDBJ databases">
        <title>Draft genome sequence of Providencia alcalifaciens (DSM 30120).</title>
        <authorList>
            <person name="Sudarsanam P."/>
            <person name="Ley R."/>
            <person name="Guruge J."/>
            <person name="Turnbaugh P.J."/>
            <person name="Mahowald M."/>
            <person name="Liep D."/>
            <person name="Gordon J."/>
        </authorList>
    </citation>
    <scope>NUCLEOTIDE SEQUENCE [LARGE SCALE GENOMIC DNA]</scope>
    <source>
        <strain evidence="2 3">DSM 30120</strain>
    </source>
</reference>
<reference evidence="2 3" key="2">
    <citation type="submission" date="2008-10" db="EMBL/GenBank/DDBJ databases">
        <authorList>
            <person name="Fulton L."/>
            <person name="Clifton S."/>
            <person name="Fulton B."/>
            <person name="Xu J."/>
            <person name="Minx P."/>
            <person name="Pepin K.H."/>
            <person name="Johnson M."/>
            <person name="Bhonagiri V."/>
            <person name="Nash W.E."/>
            <person name="Mardis E.R."/>
            <person name="Wilson R.K."/>
        </authorList>
    </citation>
    <scope>NUCLEOTIDE SEQUENCE [LARGE SCALE GENOMIC DNA]</scope>
    <source>
        <strain evidence="2 3">DSM 30120</strain>
    </source>
</reference>
<dbReference type="SUPFAM" id="SSF56112">
    <property type="entry name" value="Protein kinase-like (PK-like)"/>
    <property type="match status" value="1"/>
</dbReference>
<dbReference type="RefSeq" id="WP_006657955.1">
    <property type="nucleotide sequence ID" value="NZ_ABXW01000015.1"/>
</dbReference>
<evidence type="ECO:0000313" key="3">
    <source>
        <dbReference type="Proteomes" id="UP000003729"/>
    </source>
</evidence>
<dbReference type="EMBL" id="ABXW01000015">
    <property type="protein sequence ID" value="EEB46978.1"/>
    <property type="molecule type" value="Genomic_DNA"/>
</dbReference>
<gene>
    <name evidence="2" type="ORF">PROVALCAL_00988</name>
</gene>
<proteinExistence type="predicted"/>
<dbReference type="GeneID" id="57292142"/>
<evidence type="ECO:0000313" key="2">
    <source>
        <dbReference type="EMBL" id="EEB46978.1"/>
    </source>
</evidence>
<name>B6XCC5_9GAMM</name>
<dbReference type="Gene3D" id="1.10.510.10">
    <property type="entry name" value="Transferase(Phosphotransferase) domain 1"/>
    <property type="match status" value="1"/>
</dbReference>
<organism evidence="2 3">
    <name type="scientific">Providencia alcalifaciens DSM 30120</name>
    <dbReference type="NCBI Taxonomy" id="520999"/>
    <lineage>
        <taxon>Bacteria</taxon>
        <taxon>Pseudomonadati</taxon>
        <taxon>Pseudomonadota</taxon>
        <taxon>Gammaproteobacteria</taxon>
        <taxon>Enterobacterales</taxon>
        <taxon>Morganellaceae</taxon>
        <taxon>Providencia</taxon>
    </lineage>
</organism>